<name>A0ABW3MLL1_9PSEU</name>
<comment type="caution">
    <text evidence="2">The sequence shown here is derived from an EMBL/GenBank/DDBJ whole genome shotgun (WGS) entry which is preliminary data.</text>
</comment>
<gene>
    <name evidence="2" type="ORF">ACFQ1S_38525</name>
</gene>
<feature type="non-terminal residue" evidence="2">
    <location>
        <position position="192"/>
    </location>
</feature>
<evidence type="ECO:0000313" key="3">
    <source>
        <dbReference type="Proteomes" id="UP001597045"/>
    </source>
</evidence>
<evidence type="ECO:0000256" key="1">
    <source>
        <dbReference type="SAM" id="Phobius"/>
    </source>
</evidence>
<keyword evidence="1" id="KW-0472">Membrane</keyword>
<organism evidence="2 3">
    <name type="scientific">Kibdelosporangium lantanae</name>
    <dbReference type="NCBI Taxonomy" id="1497396"/>
    <lineage>
        <taxon>Bacteria</taxon>
        <taxon>Bacillati</taxon>
        <taxon>Actinomycetota</taxon>
        <taxon>Actinomycetes</taxon>
        <taxon>Pseudonocardiales</taxon>
        <taxon>Pseudonocardiaceae</taxon>
        <taxon>Kibdelosporangium</taxon>
    </lineage>
</organism>
<proteinExistence type="predicted"/>
<feature type="transmembrane region" description="Helical" evidence="1">
    <location>
        <begin position="91"/>
        <end position="112"/>
    </location>
</feature>
<keyword evidence="1" id="KW-0812">Transmembrane</keyword>
<dbReference type="Proteomes" id="UP001597045">
    <property type="component" value="Unassembled WGS sequence"/>
</dbReference>
<feature type="transmembrane region" description="Helical" evidence="1">
    <location>
        <begin position="41"/>
        <end position="61"/>
    </location>
</feature>
<feature type="transmembrane region" description="Helical" evidence="1">
    <location>
        <begin position="12"/>
        <end position="35"/>
    </location>
</feature>
<protein>
    <submittedName>
        <fullName evidence="2">Uncharacterized protein</fullName>
    </submittedName>
</protein>
<dbReference type="EMBL" id="JBHTIS010003263">
    <property type="protein sequence ID" value="MFD1051013.1"/>
    <property type="molecule type" value="Genomic_DNA"/>
</dbReference>
<keyword evidence="3" id="KW-1185">Reference proteome</keyword>
<sequence length="192" mass="20864">MWKLRHPLPESVLWTLIGVLTFGVVFTALFLLGRLLSENGWINGLVVLLGGSVIVSVLVLYDRTSKDIVVPMVVFIGGSALFVSFELVQPIWLAIVVCLAGLGFLVALFLLLPSTDRAKPAGESHEDKALAARAAFGVWRRALRDRGVVPAVLSLINTRSAEQFSIELRYRSENLSSTAADVDLHQRTPAGA</sequence>
<keyword evidence="1" id="KW-1133">Transmembrane helix</keyword>
<reference evidence="3" key="1">
    <citation type="journal article" date="2019" name="Int. J. Syst. Evol. Microbiol.">
        <title>The Global Catalogue of Microorganisms (GCM) 10K type strain sequencing project: providing services to taxonomists for standard genome sequencing and annotation.</title>
        <authorList>
            <consortium name="The Broad Institute Genomics Platform"/>
            <consortium name="The Broad Institute Genome Sequencing Center for Infectious Disease"/>
            <person name="Wu L."/>
            <person name="Ma J."/>
        </authorList>
    </citation>
    <scope>NUCLEOTIDE SEQUENCE [LARGE SCALE GENOMIC DNA]</scope>
    <source>
        <strain evidence="3">JCM 31486</strain>
    </source>
</reference>
<accession>A0ABW3MLL1</accession>
<feature type="transmembrane region" description="Helical" evidence="1">
    <location>
        <begin position="68"/>
        <end position="85"/>
    </location>
</feature>
<evidence type="ECO:0000313" key="2">
    <source>
        <dbReference type="EMBL" id="MFD1051013.1"/>
    </source>
</evidence>